<organism evidence="2 3">
    <name type="scientific">Paenibacillus residui</name>
    <dbReference type="NCBI Taxonomy" id="629724"/>
    <lineage>
        <taxon>Bacteria</taxon>
        <taxon>Bacillati</taxon>
        <taxon>Bacillota</taxon>
        <taxon>Bacilli</taxon>
        <taxon>Bacillales</taxon>
        <taxon>Paenibacillaceae</taxon>
        <taxon>Paenibacillus</taxon>
    </lineage>
</organism>
<gene>
    <name evidence="2" type="ORF">ACFQ03_16340</name>
</gene>
<accession>A0ABW3DER4</accession>
<sequence length="556" mass="64027">MTRKRRKWTGFIMTFVILMSTCHLAYAEAKEPEAMRNLAGEATYTYSEAPHENYPDNGHKLTDGKYGDINSYTDGNWIAFLRGKPWEITIDLGENKSIGRIQSHYLYNNSAGIYTPNIVSYYVSEDGQNWAPVKHMNSAVPLWTEKPPSGHDYVWDGEQDGVPHPSKNAKMIYARYVKIAVTAQIWVFMDEIEIWGVDGKADKAFKLKPVSPDYLKPGKDTAGIRNMILMYNGQYDQNRGNWKKENIIPYISYVDENGVPQDWMYDGVLLLGLRTPDYQRDFGYSALLEDWKWYLDKTFKEDGELNQLNEAVKEAGDQLGDARHKVKVVIMIPNPDETISDFGDIDGDGVSESFVPEEVGEEAAYANRVKAIDWYMNQVKERWQKGNYDRLELVGMYWLAESVASGKTSDADLLKYTRDLVHERKQKFFWIPYYGANYNFAARSLGFDATALQPNHYFDGMDRIRVEAAAYLAQHHGLGIEIETDERMNEDESFRNLYIDYLNGGVDYGYMNGAFKAYYQGVDALLHSSRSSDPRVRELYDWTYQFVKGTYQKQPN</sequence>
<proteinExistence type="predicted"/>
<name>A0ABW3DER4_9BACL</name>
<evidence type="ECO:0000313" key="3">
    <source>
        <dbReference type="Proteomes" id="UP001597120"/>
    </source>
</evidence>
<comment type="caution">
    <text evidence="2">The sequence shown here is derived from an EMBL/GenBank/DDBJ whole genome shotgun (WGS) entry which is preliminary data.</text>
</comment>
<reference evidence="3" key="1">
    <citation type="journal article" date="2019" name="Int. J. Syst. Evol. Microbiol.">
        <title>The Global Catalogue of Microorganisms (GCM) 10K type strain sequencing project: providing services to taxonomists for standard genome sequencing and annotation.</title>
        <authorList>
            <consortium name="The Broad Institute Genomics Platform"/>
            <consortium name="The Broad Institute Genome Sequencing Center for Infectious Disease"/>
            <person name="Wu L."/>
            <person name="Ma J."/>
        </authorList>
    </citation>
    <scope>NUCLEOTIDE SEQUENCE [LARGE SCALE GENOMIC DNA]</scope>
    <source>
        <strain evidence="3">CCUG 57263</strain>
    </source>
</reference>
<protein>
    <submittedName>
        <fullName evidence="2">DUF4855 domain-containing protein</fullName>
    </submittedName>
</protein>
<keyword evidence="1" id="KW-0732">Signal</keyword>
<feature type="signal peptide" evidence="1">
    <location>
        <begin position="1"/>
        <end position="25"/>
    </location>
</feature>
<dbReference type="InterPro" id="IPR032329">
    <property type="entry name" value="DUF4855"/>
</dbReference>
<dbReference type="Proteomes" id="UP001597120">
    <property type="component" value="Unassembled WGS sequence"/>
</dbReference>
<feature type="chain" id="PRO_5045143102" evidence="1">
    <location>
        <begin position="26"/>
        <end position="556"/>
    </location>
</feature>
<evidence type="ECO:0000256" key="1">
    <source>
        <dbReference type="SAM" id="SignalP"/>
    </source>
</evidence>
<keyword evidence="3" id="KW-1185">Reference proteome</keyword>
<evidence type="ECO:0000313" key="2">
    <source>
        <dbReference type="EMBL" id="MFD0870724.1"/>
    </source>
</evidence>
<dbReference type="RefSeq" id="WP_186328502.1">
    <property type="nucleotide sequence ID" value="NZ_JBHTIU010000056.1"/>
</dbReference>
<dbReference type="InterPro" id="IPR008979">
    <property type="entry name" value="Galactose-bd-like_sf"/>
</dbReference>
<dbReference type="Pfam" id="PF16147">
    <property type="entry name" value="DUF4855"/>
    <property type="match status" value="1"/>
</dbReference>
<dbReference type="SUPFAM" id="SSF49785">
    <property type="entry name" value="Galactose-binding domain-like"/>
    <property type="match status" value="1"/>
</dbReference>
<dbReference type="Gene3D" id="2.60.120.260">
    <property type="entry name" value="Galactose-binding domain-like"/>
    <property type="match status" value="1"/>
</dbReference>
<dbReference type="EMBL" id="JBHTIU010000056">
    <property type="protein sequence ID" value="MFD0870724.1"/>
    <property type="molecule type" value="Genomic_DNA"/>
</dbReference>